<name>A0A375YY87_MYCSH</name>
<keyword evidence="4" id="KW-1185">Reference proteome</keyword>
<evidence type="ECO:0000313" key="3">
    <source>
        <dbReference type="EMBL" id="SRX93819.1"/>
    </source>
</evidence>
<feature type="domain" description="DUF2249" evidence="2">
    <location>
        <begin position="84"/>
        <end position="152"/>
    </location>
</feature>
<evidence type="ECO:0000259" key="2">
    <source>
        <dbReference type="Pfam" id="PF10006"/>
    </source>
</evidence>
<evidence type="ECO:0000313" key="4">
    <source>
        <dbReference type="Proteomes" id="UP000252015"/>
    </source>
</evidence>
<dbReference type="Proteomes" id="UP000252015">
    <property type="component" value="Unassembled WGS sequence"/>
</dbReference>
<proteinExistence type="predicted"/>
<evidence type="ECO:0000256" key="1">
    <source>
        <dbReference type="SAM" id="MobiDB-lite"/>
    </source>
</evidence>
<dbReference type="AlphaFoldDB" id="A0A375YY87"/>
<feature type="region of interest" description="Disordered" evidence="1">
    <location>
        <begin position="62"/>
        <end position="88"/>
    </location>
</feature>
<dbReference type="InterPro" id="IPR018720">
    <property type="entry name" value="DUF2249"/>
</dbReference>
<sequence length="159" mass="17659">MTIDATKELTRVLSRALRALGEAGQPAHASSLAAAAWAVLRRERPADAERLNGILHYLARLPDHPDAAPHNTKETTMTTEDRQLDVRSEPPARRHELIFETYTALSPGEGFVLVNDHDPKPLYYQLAAEHAGAFSWEYKEQGPQTWRVRIGRTAPDAGA</sequence>
<organism evidence="3 4">
    <name type="scientific">Mycobacterium shimoidei</name>
    <dbReference type="NCBI Taxonomy" id="29313"/>
    <lineage>
        <taxon>Bacteria</taxon>
        <taxon>Bacillati</taxon>
        <taxon>Actinomycetota</taxon>
        <taxon>Actinomycetes</taxon>
        <taxon>Mycobacteriales</taxon>
        <taxon>Mycobacteriaceae</taxon>
        <taxon>Mycobacterium</taxon>
    </lineage>
</organism>
<dbReference type="EMBL" id="UEGW01000001">
    <property type="protein sequence ID" value="SRX93819.1"/>
    <property type="molecule type" value="Genomic_DNA"/>
</dbReference>
<dbReference type="Pfam" id="PF10006">
    <property type="entry name" value="DUF2249"/>
    <property type="match status" value="1"/>
</dbReference>
<protein>
    <recommendedName>
        <fullName evidence="2">DUF2249 domain-containing protein</fullName>
    </recommendedName>
</protein>
<dbReference type="RefSeq" id="WP_220178571.1">
    <property type="nucleotide sequence ID" value="NZ_UEGW01000001.1"/>
</dbReference>
<accession>A0A375YY87</accession>
<gene>
    <name evidence="3" type="ORF">MSP7336_02062</name>
</gene>
<reference evidence="3 4" key="1">
    <citation type="submission" date="2018-05" db="EMBL/GenBank/DDBJ databases">
        <authorList>
            <consortium name="IHU Genomes"/>
        </authorList>
    </citation>
    <scope>NUCLEOTIDE SEQUENCE [LARGE SCALE GENOMIC DNA]</scope>
    <source>
        <strain evidence="3 4">P7336</strain>
    </source>
</reference>